<protein>
    <recommendedName>
        <fullName evidence="3">AB hydrolase-1 domain-containing protein</fullName>
    </recommendedName>
</protein>
<accession>A0A194SAY2</accession>
<keyword evidence="2" id="KW-1185">Reference proteome</keyword>
<dbReference type="EMBL" id="KQ474074">
    <property type="protein sequence ID" value="KPV77615.1"/>
    <property type="molecule type" value="Genomic_DNA"/>
</dbReference>
<proteinExistence type="predicted"/>
<evidence type="ECO:0008006" key="3">
    <source>
        <dbReference type="Google" id="ProtNLM"/>
    </source>
</evidence>
<dbReference type="Pfam" id="PF08538">
    <property type="entry name" value="DUF1749"/>
    <property type="match status" value="1"/>
</dbReference>
<dbReference type="PANTHER" id="PTHR31591">
    <property type="entry name" value="UPF0613 PROTEIN PB24D3.06C"/>
    <property type="match status" value="1"/>
</dbReference>
<dbReference type="OrthoDB" id="10034502at2759"/>
<sequence length="301" mass="32496">MVKARLSVAPQPGVLHTCRAAWPTATAFVFGSPSPTAPLVLFVGGTGGTLMSTAYLPALHQGVEASGWAFAQLSMVSVGGTWGGVDVRQDAVDIAAATRYFKERGAPKIVLVGLSTGCQDLIAYHHASPDYVKVDGIVLQGPVSDREFPDFQRFLETVTDADPLAPGPDPRQFVPRTWSDFWGARAGISYARWHSVAAKPTSDEVDIDESEDFFSSDLSDARLRNVFAPVECPILFVLSGNDPSYPAHVKADIPALLARFRLAAPTFSALSMIVDGASHTLRKPKHVEQFVERVVEFLETV</sequence>
<reference evidence="1 2" key="1">
    <citation type="journal article" date="2015" name="Front. Microbiol.">
        <title>Genome sequence of the plant growth promoting endophytic yeast Rhodotorula graminis WP1.</title>
        <authorList>
            <person name="Firrincieli A."/>
            <person name="Otillar R."/>
            <person name="Salamov A."/>
            <person name="Schmutz J."/>
            <person name="Khan Z."/>
            <person name="Redman R.S."/>
            <person name="Fleck N.D."/>
            <person name="Lindquist E."/>
            <person name="Grigoriev I.V."/>
            <person name="Doty S.L."/>
        </authorList>
    </citation>
    <scope>NUCLEOTIDE SEQUENCE [LARGE SCALE GENOMIC DNA]</scope>
    <source>
        <strain evidence="1 2">WP1</strain>
    </source>
</reference>
<dbReference type="Proteomes" id="UP000053890">
    <property type="component" value="Unassembled WGS sequence"/>
</dbReference>
<dbReference type="GeneID" id="28974362"/>
<dbReference type="RefSeq" id="XP_018273664.1">
    <property type="nucleotide sequence ID" value="XM_018413913.1"/>
</dbReference>
<gene>
    <name evidence="1" type="ORF">RHOBADRAFT_41610</name>
</gene>
<dbReference type="SUPFAM" id="SSF53474">
    <property type="entry name" value="alpha/beta-Hydrolases"/>
    <property type="match status" value="1"/>
</dbReference>
<evidence type="ECO:0000313" key="2">
    <source>
        <dbReference type="Proteomes" id="UP000053890"/>
    </source>
</evidence>
<dbReference type="InterPro" id="IPR029058">
    <property type="entry name" value="AB_hydrolase_fold"/>
</dbReference>
<dbReference type="OMA" id="LHYLYSP"/>
<dbReference type="PANTHER" id="PTHR31591:SF1">
    <property type="entry name" value="UPF0613 PROTEIN PB24D3.06C"/>
    <property type="match status" value="1"/>
</dbReference>
<organism evidence="1 2">
    <name type="scientific">Rhodotorula graminis (strain WP1)</name>
    <dbReference type="NCBI Taxonomy" id="578459"/>
    <lineage>
        <taxon>Eukaryota</taxon>
        <taxon>Fungi</taxon>
        <taxon>Dikarya</taxon>
        <taxon>Basidiomycota</taxon>
        <taxon>Pucciniomycotina</taxon>
        <taxon>Microbotryomycetes</taxon>
        <taxon>Sporidiobolales</taxon>
        <taxon>Sporidiobolaceae</taxon>
        <taxon>Rhodotorula</taxon>
    </lineage>
</organism>
<dbReference type="InterPro" id="IPR013744">
    <property type="entry name" value="SidJ"/>
</dbReference>
<dbReference type="AlphaFoldDB" id="A0A194SAY2"/>
<name>A0A194SAY2_RHOGW</name>
<dbReference type="Gene3D" id="3.40.50.1820">
    <property type="entry name" value="alpha/beta hydrolase"/>
    <property type="match status" value="1"/>
</dbReference>
<evidence type="ECO:0000313" key="1">
    <source>
        <dbReference type="EMBL" id="KPV77615.1"/>
    </source>
</evidence>